<accession>A0A382TUN3</accession>
<feature type="domain" description="Caspase family p20" evidence="1">
    <location>
        <begin position="69"/>
        <end position="141"/>
    </location>
</feature>
<dbReference type="Pfam" id="PF00656">
    <property type="entry name" value="Peptidase_C14"/>
    <property type="match status" value="1"/>
</dbReference>
<dbReference type="AlphaFoldDB" id="A0A382TUN3"/>
<evidence type="ECO:0000313" key="2">
    <source>
        <dbReference type="EMBL" id="SVD25764.1"/>
    </source>
</evidence>
<dbReference type="InterPro" id="IPR011600">
    <property type="entry name" value="Pept_C14_caspase"/>
</dbReference>
<feature type="non-terminal residue" evidence="2">
    <location>
        <position position="1"/>
    </location>
</feature>
<dbReference type="InterPro" id="IPR052039">
    <property type="entry name" value="Caspase-related_regulators"/>
</dbReference>
<gene>
    <name evidence="2" type="ORF">METZ01_LOCUS378618</name>
</gene>
<sequence length="296" mass="33199">IVDESVKTVVVDNTVEVEFWNSIEDSDDPEEYRIYLEEYPEGKFTKLAELRIKKLDDPIPDLDYGDYHALVIGNDQYKHIKPLSNAVNDANSVASLLRSKYQFNVNVLTNATRDEIVSALSTLRKTISSKDNLLVYYAGHGYLDKDTDEGYWLPVDAVDDDFVHWIPNSTIINSVRAMKAKHVIVVADSCFSGTLIRGIKIRELSSDYLTEIVEKKSRTVLTSGGLEPVSDVGGGDNSVFAAAFMRILNENTGVMDGHQFFTTLRKQVMMNADQTPEYGDIRKAGHDGGDFLFVRQ</sequence>
<dbReference type="EMBL" id="UINC01139303">
    <property type="protein sequence ID" value="SVD25764.1"/>
    <property type="molecule type" value="Genomic_DNA"/>
</dbReference>
<dbReference type="InterPro" id="IPR001309">
    <property type="entry name" value="Pept_C14_p20"/>
</dbReference>
<reference evidence="2" key="1">
    <citation type="submission" date="2018-05" db="EMBL/GenBank/DDBJ databases">
        <authorList>
            <person name="Lanie J.A."/>
            <person name="Ng W.-L."/>
            <person name="Kazmierczak K.M."/>
            <person name="Andrzejewski T.M."/>
            <person name="Davidsen T.M."/>
            <person name="Wayne K.J."/>
            <person name="Tettelin H."/>
            <person name="Glass J.I."/>
            <person name="Rusch D."/>
            <person name="Podicherti R."/>
            <person name="Tsui H.-C.T."/>
            <person name="Winkler M.E."/>
        </authorList>
    </citation>
    <scope>NUCLEOTIDE SEQUENCE</scope>
</reference>
<evidence type="ECO:0000259" key="1">
    <source>
        <dbReference type="PROSITE" id="PS50208"/>
    </source>
</evidence>
<dbReference type="InterPro" id="IPR029030">
    <property type="entry name" value="Caspase-like_dom_sf"/>
</dbReference>
<dbReference type="SUPFAM" id="SSF52129">
    <property type="entry name" value="Caspase-like"/>
    <property type="match status" value="1"/>
</dbReference>
<dbReference type="PANTHER" id="PTHR22576:SF37">
    <property type="entry name" value="MUCOSA-ASSOCIATED LYMPHOID TISSUE LYMPHOMA TRANSLOCATION PROTEIN 1"/>
    <property type="match status" value="1"/>
</dbReference>
<dbReference type="GO" id="GO:0004197">
    <property type="term" value="F:cysteine-type endopeptidase activity"/>
    <property type="evidence" value="ECO:0007669"/>
    <property type="project" value="InterPro"/>
</dbReference>
<organism evidence="2">
    <name type="scientific">marine metagenome</name>
    <dbReference type="NCBI Taxonomy" id="408172"/>
    <lineage>
        <taxon>unclassified sequences</taxon>
        <taxon>metagenomes</taxon>
        <taxon>ecological metagenomes</taxon>
    </lineage>
</organism>
<dbReference type="Gene3D" id="3.40.50.1460">
    <property type="match status" value="1"/>
</dbReference>
<dbReference type="PANTHER" id="PTHR22576">
    <property type="entry name" value="MUCOSA ASSOCIATED LYMPHOID TISSUE LYMPHOMA TRANSLOCATION PROTEIN 1/PARACASPASE"/>
    <property type="match status" value="1"/>
</dbReference>
<proteinExistence type="predicted"/>
<dbReference type="GO" id="GO:0006508">
    <property type="term" value="P:proteolysis"/>
    <property type="evidence" value="ECO:0007669"/>
    <property type="project" value="InterPro"/>
</dbReference>
<name>A0A382TUN3_9ZZZZ</name>
<protein>
    <recommendedName>
        <fullName evidence="1">Caspase family p20 domain-containing protein</fullName>
    </recommendedName>
</protein>
<dbReference type="PROSITE" id="PS50208">
    <property type="entry name" value="CASPASE_P20"/>
    <property type="match status" value="1"/>
</dbReference>